<protein>
    <submittedName>
        <fullName evidence="1">Uncharacterized protein</fullName>
    </submittedName>
</protein>
<reference evidence="1 2" key="1">
    <citation type="submission" date="2023-05" db="EMBL/GenBank/DDBJ databases">
        <title>Streptomyces fuscus sp. nov., a brown-black pigment producing actinomyces isolated from dry sand of Sea duck farm.</title>
        <authorList>
            <person name="Xie J."/>
            <person name="Shen N."/>
        </authorList>
    </citation>
    <scope>NUCLEOTIDE SEQUENCE [LARGE SCALE GENOMIC DNA]</scope>
    <source>
        <strain evidence="1 2">CGMCC 4.1745</strain>
    </source>
</reference>
<name>A0ABU3JZD1_9ACTN</name>
<organism evidence="1 2">
    <name type="scientific">Streptomyces lusitanus</name>
    <dbReference type="NCBI Taxonomy" id="68232"/>
    <lineage>
        <taxon>Bacteria</taxon>
        <taxon>Bacillati</taxon>
        <taxon>Actinomycetota</taxon>
        <taxon>Actinomycetes</taxon>
        <taxon>Kitasatosporales</taxon>
        <taxon>Streptomycetaceae</taxon>
        <taxon>Streptomyces</taxon>
    </lineage>
</organism>
<dbReference type="EMBL" id="JASKMA010000028">
    <property type="protein sequence ID" value="MDT6987319.1"/>
    <property type="molecule type" value="Genomic_DNA"/>
</dbReference>
<sequence>MADALQARIDTFKPVEITMPWRKPDGPKVSARLPFTNTAGGLVWRSNCNVHV</sequence>
<gene>
    <name evidence="1" type="ORF">QNO04_28070</name>
</gene>
<evidence type="ECO:0000313" key="1">
    <source>
        <dbReference type="EMBL" id="MDT6987319.1"/>
    </source>
</evidence>
<keyword evidence="2" id="KW-1185">Reference proteome</keyword>
<dbReference type="RefSeq" id="WP_394310049.1">
    <property type="nucleotide sequence ID" value="NZ_JASKMA010000028.1"/>
</dbReference>
<dbReference type="Proteomes" id="UP001249760">
    <property type="component" value="Unassembled WGS sequence"/>
</dbReference>
<accession>A0ABU3JZD1</accession>
<proteinExistence type="predicted"/>
<comment type="caution">
    <text evidence="1">The sequence shown here is derived from an EMBL/GenBank/DDBJ whole genome shotgun (WGS) entry which is preliminary data.</text>
</comment>
<evidence type="ECO:0000313" key="2">
    <source>
        <dbReference type="Proteomes" id="UP001249760"/>
    </source>
</evidence>